<dbReference type="EMBL" id="FZMO01000107">
    <property type="protein sequence ID" value="SNQ47552.1"/>
    <property type="molecule type" value="Genomic_DNA"/>
</dbReference>
<dbReference type="AlphaFoldDB" id="A0A2I2KPH7"/>
<proteinExistence type="predicted"/>
<feature type="compositionally biased region" description="Basic and acidic residues" evidence="1">
    <location>
        <begin position="51"/>
        <end position="62"/>
    </location>
</feature>
<organism evidence="2 3">
    <name type="scientific">Frankia canadensis</name>
    <dbReference type="NCBI Taxonomy" id="1836972"/>
    <lineage>
        <taxon>Bacteria</taxon>
        <taxon>Bacillati</taxon>
        <taxon>Actinomycetota</taxon>
        <taxon>Actinomycetes</taxon>
        <taxon>Frankiales</taxon>
        <taxon>Frankiaceae</taxon>
        <taxon>Frankia</taxon>
    </lineage>
</organism>
<name>A0A2I2KPH7_9ACTN</name>
<feature type="region of interest" description="Disordered" evidence="1">
    <location>
        <begin position="36"/>
        <end position="120"/>
    </location>
</feature>
<sequence length="211" mass="22189">MHPALVVDPALAVNDAVRVGGEGRRGVMDGLDGLAGVEGGRPVALGGRAAVGRDDRHPRQDDGDGDGDEPQPAVEGHDRQHEAHDPQRHRRQVAKLPALDVGLPGPAGGGDQHRPRLPEPHPYLTRLVPVPHPISSFPPAEENGADAAPVTRALSGTNLCGNVHVPVGWSSAGRLRALPPCSCARSRDHRVVPPARRWGDEHGVPRPGTST</sequence>
<protein>
    <submittedName>
        <fullName evidence="2">Uncharacterized protein</fullName>
    </submittedName>
</protein>
<accession>A0A2I2KPH7</accession>
<keyword evidence="3" id="KW-1185">Reference proteome</keyword>
<evidence type="ECO:0000256" key="1">
    <source>
        <dbReference type="SAM" id="MobiDB-lite"/>
    </source>
</evidence>
<evidence type="ECO:0000313" key="3">
    <source>
        <dbReference type="Proteomes" id="UP000234331"/>
    </source>
</evidence>
<feature type="compositionally biased region" description="Basic and acidic residues" evidence="1">
    <location>
        <begin position="75"/>
        <end position="86"/>
    </location>
</feature>
<dbReference type="Proteomes" id="UP000234331">
    <property type="component" value="Unassembled WGS sequence"/>
</dbReference>
<reference evidence="2 3" key="1">
    <citation type="submission" date="2017-06" db="EMBL/GenBank/DDBJ databases">
        <authorList>
            <person name="Kim H.J."/>
            <person name="Triplett B.A."/>
        </authorList>
    </citation>
    <scope>NUCLEOTIDE SEQUENCE [LARGE SCALE GENOMIC DNA]</scope>
    <source>
        <strain evidence="2">FRACA_ARgP5</strain>
    </source>
</reference>
<gene>
    <name evidence="2" type="ORF">FRACA_1950005</name>
</gene>
<evidence type="ECO:0000313" key="2">
    <source>
        <dbReference type="EMBL" id="SNQ47552.1"/>
    </source>
</evidence>